<gene>
    <name evidence="10" type="ORF">BP5553_09162</name>
</gene>
<dbReference type="PROSITE" id="PS51762">
    <property type="entry name" value="GH16_2"/>
    <property type="match status" value="1"/>
</dbReference>
<dbReference type="Proteomes" id="UP000254866">
    <property type="component" value="Unassembled WGS sequence"/>
</dbReference>
<dbReference type="Gene3D" id="2.60.120.200">
    <property type="match status" value="1"/>
</dbReference>
<dbReference type="Pfam" id="PF01822">
    <property type="entry name" value="WSC"/>
    <property type="match status" value="1"/>
</dbReference>
<evidence type="ECO:0000256" key="4">
    <source>
        <dbReference type="ARBA" id="ARBA00022801"/>
    </source>
</evidence>
<dbReference type="GO" id="GO:0052861">
    <property type="term" value="F:endo-1,3(4)-beta-glucanase activity"/>
    <property type="evidence" value="ECO:0007669"/>
    <property type="project" value="UniProtKB-EC"/>
</dbReference>
<dbReference type="EMBL" id="NPIC01000011">
    <property type="protein sequence ID" value="RDL31760.1"/>
    <property type="molecule type" value="Genomic_DNA"/>
</dbReference>
<reference evidence="10 11" key="1">
    <citation type="journal article" date="2018" name="IMA Fungus">
        <title>IMA Genome-F 9: Draft genome sequence of Annulohypoxylon stygium, Aspergillus mulundensis, Berkeleyomyces basicola (syn. Thielaviopsis basicola), Ceratocystis smalleyi, two Cercospora beticola strains, Coleophoma cylindrospora, Fusarium fracticaudum, Phialophora cf. hyalina, and Morchella septimelata.</title>
        <authorList>
            <person name="Wingfield B.D."/>
            <person name="Bills G.F."/>
            <person name="Dong Y."/>
            <person name="Huang W."/>
            <person name="Nel W.J."/>
            <person name="Swalarsk-Parry B.S."/>
            <person name="Vaghefi N."/>
            <person name="Wilken P.M."/>
            <person name="An Z."/>
            <person name="de Beer Z.W."/>
            <person name="De Vos L."/>
            <person name="Chen L."/>
            <person name="Duong T.A."/>
            <person name="Gao Y."/>
            <person name="Hammerbacher A."/>
            <person name="Kikkert J.R."/>
            <person name="Li Y."/>
            <person name="Li H."/>
            <person name="Li K."/>
            <person name="Li Q."/>
            <person name="Liu X."/>
            <person name="Ma X."/>
            <person name="Naidoo K."/>
            <person name="Pethybridge S.J."/>
            <person name="Sun J."/>
            <person name="Steenkamp E.T."/>
            <person name="van der Nest M.A."/>
            <person name="van Wyk S."/>
            <person name="Wingfield M.J."/>
            <person name="Xiong C."/>
            <person name="Yue Q."/>
            <person name="Zhang X."/>
        </authorList>
    </citation>
    <scope>NUCLEOTIDE SEQUENCE [LARGE SCALE GENOMIC DNA]</scope>
    <source>
        <strain evidence="10 11">BP 5553</strain>
    </source>
</reference>
<evidence type="ECO:0000256" key="2">
    <source>
        <dbReference type="ARBA" id="ARBA00006865"/>
    </source>
</evidence>
<organism evidence="10 11">
    <name type="scientific">Venustampulla echinocandica</name>
    <dbReference type="NCBI Taxonomy" id="2656787"/>
    <lineage>
        <taxon>Eukaryota</taxon>
        <taxon>Fungi</taxon>
        <taxon>Dikarya</taxon>
        <taxon>Ascomycota</taxon>
        <taxon>Pezizomycotina</taxon>
        <taxon>Leotiomycetes</taxon>
        <taxon>Helotiales</taxon>
        <taxon>Pleuroascaceae</taxon>
        <taxon>Venustampulla</taxon>
    </lineage>
</organism>
<dbReference type="InterPro" id="IPR002889">
    <property type="entry name" value="WSC_carb-bd"/>
</dbReference>
<dbReference type="InterPro" id="IPR000757">
    <property type="entry name" value="Beta-glucanase-like"/>
</dbReference>
<comment type="similarity">
    <text evidence="2">Belongs to the glycosyl hydrolase 16 family.</text>
</comment>
<dbReference type="AlphaFoldDB" id="A0A370TBY0"/>
<evidence type="ECO:0000256" key="5">
    <source>
        <dbReference type="ARBA" id="ARBA00023295"/>
    </source>
</evidence>
<sequence length="604" mass="64222">MFTYFLAMLPLLSLLFAIGSAAAQNGIYHLDSSFSGSSFFDGFNFEAIEDPTHGFVTYVNSAQATALNLTYTSPNGPAYMGVDHTSVLSSSGPGRKSVRISSKKSWTHGLFIADIAHMPGGICGTWPAFWTLGPNWPNAGEIDIIEGVNSVASNTMSLHTSAGCTIPGTSQLGSSIGTDCDGNSNDNAGCGSTAAGSNTYGAGFNANGGGVYAMEWTSSHIRVWFFRRNNIPSDIVNGRPDPSDWGMPQANFQGDCKIDRHFKDHSIIFDTTFCGDWAGNTWNADDTCSDQASTCSGYVAANPRAFRDAYWSINSVEVYKLGPSIHSGPIPVESGDTTVSSNKIAVPTASKDLFPDLDATRPAFYESEPFLSLPSTILRGSSTKVPFLSNPTPPSRIQTSLAKQLHYALPTTRVSTKATAPSPNPVAIRPPSTAISQNLNSADVEISTYSNPDHLESFTHVGCRSSTVNFNSFTLVFESDTLTLGMCLVACSGHTYAGIHRNHCFCSISIQDTTTFHSSSCNYPCPGDPSQICGGGEKYTTEGIAGRDEDGMLFTLYKNADFAPGKKHLNEAGESPSDEGMPPPVPRPAASIPGNGFAQDTTAC</sequence>
<evidence type="ECO:0000256" key="3">
    <source>
        <dbReference type="ARBA" id="ARBA00012599"/>
    </source>
</evidence>
<evidence type="ECO:0000259" key="8">
    <source>
        <dbReference type="PROSITE" id="PS51212"/>
    </source>
</evidence>
<keyword evidence="5" id="KW-0326">Glycosidase</keyword>
<feature type="chain" id="PRO_5016843978" description="endo-1,3(4)-beta-glucanase" evidence="7">
    <location>
        <begin position="24"/>
        <end position="604"/>
    </location>
</feature>
<protein>
    <recommendedName>
        <fullName evidence="3">endo-1,3(4)-beta-glucanase</fullName>
        <ecNumber evidence="3">3.2.1.6</ecNumber>
    </recommendedName>
</protein>
<keyword evidence="11" id="KW-1185">Reference proteome</keyword>
<dbReference type="InterPro" id="IPR050546">
    <property type="entry name" value="Glycosyl_Hydrlase_16"/>
</dbReference>
<comment type="caution">
    <text evidence="10">The sequence shown here is derived from an EMBL/GenBank/DDBJ whole genome shotgun (WGS) entry which is preliminary data.</text>
</comment>
<keyword evidence="7" id="KW-0732">Signal</keyword>
<feature type="region of interest" description="Disordered" evidence="6">
    <location>
        <begin position="567"/>
        <end position="604"/>
    </location>
</feature>
<dbReference type="GeneID" id="43602011"/>
<proteinExistence type="inferred from homology"/>
<dbReference type="FunFam" id="2.60.120.200:FF:000114">
    <property type="entry name" value="Probable endo-1,3(4)-beta-glucanase NFIA_089530"/>
    <property type="match status" value="1"/>
</dbReference>
<dbReference type="PANTHER" id="PTHR10963:SF24">
    <property type="entry name" value="GLYCOSIDASE C21B10.07-RELATED"/>
    <property type="match status" value="1"/>
</dbReference>
<dbReference type="PANTHER" id="PTHR10963">
    <property type="entry name" value="GLYCOSYL HYDROLASE-RELATED"/>
    <property type="match status" value="1"/>
</dbReference>
<dbReference type="CDD" id="cd02181">
    <property type="entry name" value="GH16_fungal_Lam16A_glucanase"/>
    <property type="match status" value="1"/>
</dbReference>
<comment type="catalytic activity">
    <reaction evidence="1">
        <text>Endohydrolysis of (1-&gt;3)- or (1-&gt;4)-linkages in beta-D-glucans when the glucose residue whose reducing group is involved in the linkage to be hydrolyzed is itself substituted at C-3.</text>
        <dbReference type="EC" id="3.2.1.6"/>
    </reaction>
</comment>
<dbReference type="SMART" id="SM00321">
    <property type="entry name" value="WSC"/>
    <property type="match status" value="1"/>
</dbReference>
<evidence type="ECO:0000313" key="10">
    <source>
        <dbReference type="EMBL" id="RDL31760.1"/>
    </source>
</evidence>
<evidence type="ECO:0000256" key="7">
    <source>
        <dbReference type="SAM" id="SignalP"/>
    </source>
</evidence>
<evidence type="ECO:0000313" key="11">
    <source>
        <dbReference type="Proteomes" id="UP000254866"/>
    </source>
</evidence>
<dbReference type="EC" id="3.2.1.6" evidence="3"/>
<keyword evidence="4" id="KW-0378">Hydrolase</keyword>
<dbReference type="RefSeq" id="XP_031865692.1">
    <property type="nucleotide sequence ID" value="XM_032017785.1"/>
</dbReference>
<dbReference type="InterPro" id="IPR013320">
    <property type="entry name" value="ConA-like_dom_sf"/>
</dbReference>
<dbReference type="OrthoDB" id="192832at2759"/>
<feature type="domain" description="WSC" evidence="8">
    <location>
        <begin position="457"/>
        <end position="546"/>
    </location>
</feature>
<dbReference type="GO" id="GO:0009251">
    <property type="term" value="P:glucan catabolic process"/>
    <property type="evidence" value="ECO:0007669"/>
    <property type="project" value="TreeGrafter"/>
</dbReference>
<evidence type="ECO:0000256" key="6">
    <source>
        <dbReference type="SAM" id="MobiDB-lite"/>
    </source>
</evidence>
<dbReference type="STRING" id="2656787.A0A370TBY0"/>
<name>A0A370TBY0_9HELO</name>
<accession>A0A370TBY0</accession>
<evidence type="ECO:0000256" key="1">
    <source>
        <dbReference type="ARBA" id="ARBA00000124"/>
    </source>
</evidence>
<dbReference type="SUPFAM" id="SSF49899">
    <property type="entry name" value="Concanavalin A-like lectins/glucanases"/>
    <property type="match status" value="1"/>
</dbReference>
<dbReference type="Pfam" id="PF26113">
    <property type="entry name" value="GH16_XgeA"/>
    <property type="match status" value="1"/>
</dbReference>
<evidence type="ECO:0000259" key="9">
    <source>
        <dbReference type="PROSITE" id="PS51762"/>
    </source>
</evidence>
<dbReference type="PROSITE" id="PS51212">
    <property type="entry name" value="WSC"/>
    <property type="match status" value="1"/>
</dbReference>
<feature type="domain" description="GH16" evidence="9">
    <location>
        <begin position="2"/>
        <end position="286"/>
    </location>
</feature>
<feature type="signal peptide" evidence="7">
    <location>
        <begin position="1"/>
        <end position="23"/>
    </location>
</feature>